<keyword evidence="7" id="KW-1185">Reference proteome</keyword>
<dbReference type="GO" id="GO:0008270">
    <property type="term" value="F:zinc ion binding"/>
    <property type="evidence" value="ECO:0007669"/>
    <property type="project" value="UniProtKB-KW"/>
</dbReference>
<dbReference type="SUPFAM" id="SSF144232">
    <property type="entry name" value="HIT/MYND zinc finger-like"/>
    <property type="match status" value="1"/>
</dbReference>
<name>A0AAW0C579_9AGAR</name>
<dbReference type="AlphaFoldDB" id="A0AAW0C579"/>
<keyword evidence="3" id="KW-0862">Zinc</keyword>
<evidence type="ECO:0000256" key="2">
    <source>
        <dbReference type="ARBA" id="ARBA00022771"/>
    </source>
</evidence>
<evidence type="ECO:0000313" key="7">
    <source>
        <dbReference type="Proteomes" id="UP001362999"/>
    </source>
</evidence>
<evidence type="ECO:0000256" key="3">
    <source>
        <dbReference type="ARBA" id="ARBA00022833"/>
    </source>
</evidence>
<dbReference type="Proteomes" id="UP001362999">
    <property type="component" value="Unassembled WGS sequence"/>
</dbReference>
<dbReference type="EMBL" id="JAWWNJ010000022">
    <property type="protein sequence ID" value="KAK7033720.1"/>
    <property type="molecule type" value="Genomic_DNA"/>
</dbReference>
<keyword evidence="1" id="KW-0479">Metal-binding</keyword>
<feature type="domain" description="MYND-type" evidence="5">
    <location>
        <begin position="470"/>
        <end position="534"/>
    </location>
</feature>
<evidence type="ECO:0000313" key="6">
    <source>
        <dbReference type="EMBL" id="KAK7033720.1"/>
    </source>
</evidence>
<gene>
    <name evidence="6" type="ORF">R3P38DRAFT_725847</name>
</gene>
<evidence type="ECO:0000256" key="1">
    <source>
        <dbReference type="ARBA" id="ARBA00022723"/>
    </source>
</evidence>
<protein>
    <submittedName>
        <fullName evidence="6">MYND-type domain-containing protein</fullName>
    </submittedName>
</protein>
<dbReference type="PROSITE" id="PS50865">
    <property type="entry name" value="ZF_MYND_2"/>
    <property type="match status" value="1"/>
</dbReference>
<comment type="caution">
    <text evidence="6">The sequence shown here is derived from an EMBL/GenBank/DDBJ whole genome shotgun (WGS) entry which is preliminary data.</text>
</comment>
<proteinExistence type="predicted"/>
<evidence type="ECO:0000256" key="4">
    <source>
        <dbReference type="PROSITE-ProRule" id="PRU00134"/>
    </source>
</evidence>
<keyword evidence="2 4" id="KW-0863">Zinc-finger</keyword>
<organism evidence="6 7">
    <name type="scientific">Favolaschia claudopus</name>
    <dbReference type="NCBI Taxonomy" id="2862362"/>
    <lineage>
        <taxon>Eukaryota</taxon>
        <taxon>Fungi</taxon>
        <taxon>Dikarya</taxon>
        <taxon>Basidiomycota</taxon>
        <taxon>Agaricomycotina</taxon>
        <taxon>Agaricomycetes</taxon>
        <taxon>Agaricomycetidae</taxon>
        <taxon>Agaricales</taxon>
        <taxon>Marasmiineae</taxon>
        <taxon>Mycenaceae</taxon>
        <taxon>Favolaschia</taxon>
    </lineage>
</organism>
<dbReference type="InterPro" id="IPR002893">
    <property type="entry name" value="Znf_MYND"/>
</dbReference>
<sequence length="534" mass="60439">MPLDYQHVFKELLSHVDEDLQQGFGQYLAERQRMTNKLVLEVFAASRKEGRTGSLEKRIADRSEMARAGIKLAEALDSYSAAKGPGSQNAVSDTCRENGMMHCLILLERIVRTHYSGSSTDLAKLPVLLKRVRHLLRVYYDFRLGQRPHDDLAFCDWPTLPAVSFTLHQVGLCLQLDLPRLRAAMTVCGEELESFLLDEALDIGDFRKTALAIEKRVDKDTEADKSDRLDASGAQIMAETDMAAHAMGWFFADTAVAFLLNENSSQNADAKRWARKAMTRLVDWSTSPTMRAALADPLSDSLRPIYWSQPLLVRFSHAGGLAALYGDWTNSTCKEICTEALTSLPDSAWYNQTPVSLLSITRELQNKLNGSIQVATTPIFVDAFSNMFRRYGLAPFQKAAKHETHYTPVIFYYVAHRIKQDGLQMRTKKDWRQLLQDYINLPSSVQRRYKWGNSTIARRWELLELYGCCADDCPEEKALIELREKRVRGVRDADVEARLDAWGAKPKACSACARTAYCSSACQRAHWPKHNRNA</sequence>
<reference evidence="6 7" key="1">
    <citation type="journal article" date="2024" name="J Genomics">
        <title>Draft genome sequencing and assembly of Favolaschia claudopus CIRM-BRFM 2984 isolated from oak limbs.</title>
        <authorList>
            <person name="Navarro D."/>
            <person name="Drula E."/>
            <person name="Chaduli D."/>
            <person name="Cazenave R."/>
            <person name="Ahrendt S."/>
            <person name="Wang J."/>
            <person name="Lipzen A."/>
            <person name="Daum C."/>
            <person name="Barry K."/>
            <person name="Grigoriev I.V."/>
            <person name="Favel A."/>
            <person name="Rosso M.N."/>
            <person name="Martin F."/>
        </authorList>
    </citation>
    <scope>NUCLEOTIDE SEQUENCE [LARGE SCALE GENOMIC DNA]</scope>
    <source>
        <strain evidence="6 7">CIRM-BRFM 2984</strain>
    </source>
</reference>
<dbReference type="Gene3D" id="6.10.140.2220">
    <property type="match status" value="1"/>
</dbReference>
<accession>A0AAW0C579</accession>
<evidence type="ECO:0000259" key="5">
    <source>
        <dbReference type="PROSITE" id="PS50865"/>
    </source>
</evidence>
<dbReference type="Pfam" id="PF01753">
    <property type="entry name" value="zf-MYND"/>
    <property type="match status" value="1"/>
</dbReference>